<dbReference type="Proteomes" id="UP000191408">
    <property type="component" value="Unassembled WGS sequence"/>
</dbReference>
<dbReference type="Pfam" id="PF24137">
    <property type="entry name" value="DA_N"/>
    <property type="match status" value="1"/>
</dbReference>
<evidence type="ECO:0000313" key="5">
    <source>
        <dbReference type="Proteomes" id="UP000191408"/>
    </source>
</evidence>
<dbReference type="EMBL" id="MDYM01000009">
    <property type="protein sequence ID" value="OQD63752.1"/>
    <property type="molecule type" value="Genomic_DNA"/>
</dbReference>
<evidence type="ECO:0008006" key="6">
    <source>
        <dbReference type="Google" id="ProtNLM"/>
    </source>
</evidence>
<accession>A0A1V6NGR1</accession>
<proteinExistence type="predicted"/>
<dbReference type="InterPro" id="IPR056402">
    <property type="entry name" value="DA_N"/>
</dbReference>
<evidence type="ECO:0000259" key="3">
    <source>
        <dbReference type="Pfam" id="PF25581"/>
    </source>
</evidence>
<dbReference type="AlphaFoldDB" id="A0A1V6NGR1"/>
<feature type="domain" description="AsqO/PenF-like C-terminal" evidence="3">
    <location>
        <begin position="264"/>
        <end position="343"/>
    </location>
</feature>
<sequence>MWVLKAATVSALFLGQTLALTDRVFIPPAYHNGSVSVEGLSVPGNLDGFKMRTAANRTSFDFWYFDAFSKTTGAAINIVFFNTGDFAANPIPLTVQISGTYDNGTEFSAEALASKGVVLKNDEHGVSGDWKGAGASFTGTNLSKPNVTYEILLDSPSIGIKGTFVLKSRAPSHYPCNPNVEGMNTLLLPHLHWSNAVPDAQAIINLEMNGTKFSLTDGVGYHDKNWGDKSVITSPKYWDWGHAQLGPFSLVCMVTLLWPAAPKNVVKVRQWGANTTYPPSFGIAKAAGLTARFDLGGGQVLVANLTKEQIVHDQIVYARALGSVTGGIEGQEVYKGRGHYEEFVYGLLY</sequence>
<keyword evidence="1" id="KW-0732">Signal</keyword>
<name>A0A1V6NGR1_PENPO</name>
<evidence type="ECO:0000313" key="4">
    <source>
        <dbReference type="EMBL" id="OQD63752.1"/>
    </source>
</evidence>
<organism evidence="4 5">
    <name type="scientific">Penicillium polonicum</name>
    <dbReference type="NCBI Taxonomy" id="60169"/>
    <lineage>
        <taxon>Eukaryota</taxon>
        <taxon>Fungi</taxon>
        <taxon>Dikarya</taxon>
        <taxon>Ascomycota</taxon>
        <taxon>Pezizomycotina</taxon>
        <taxon>Eurotiomycetes</taxon>
        <taxon>Eurotiomycetidae</taxon>
        <taxon>Eurotiales</taxon>
        <taxon>Aspergillaceae</taxon>
        <taxon>Penicillium</taxon>
    </lineage>
</organism>
<dbReference type="SUPFAM" id="SSF159245">
    <property type="entry name" value="AttH-like"/>
    <property type="match status" value="1"/>
</dbReference>
<dbReference type="OrthoDB" id="4287251at2759"/>
<evidence type="ECO:0000256" key="1">
    <source>
        <dbReference type="SAM" id="SignalP"/>
    </source>
</evidence>
<evidence type="ECO:0000259" key="2">
    <source>
        <dbReference type="Pfam" id="PF24137"/>
    </source>
</evidence>
<dbReference type="InterPro" id="IPR057722">
    <property type="entry name" value="AsqO/PenF-like_C"/>
</dbReference>
<feature type="domain" description="Diels-Alderase N-terminal" evidence="2">
    <location>
        <begin position="20"/>
        <end position="226"/>
    </location>
</feature>
<gene>
    <name evidence="4" type="ORF">PENPOL_c009G09812</name>
</gene>
<keyword evidence="5" id="KW-1185">Reference proteome</keyword>
<dbReference type="Pfam" id="PF25581">
    <property type="entry name" value="AsqO_C"/>
    <property type="match status" value="1"/>
</dbReference>
<protein>
    <recommendedName>
        <fullName evidence="6">AttH domain-containing protein</fullName>
    </recommendedName>
</protein>
<feature type="chain" id="PRO_5013297282" description="AttH domain-containing protein" evidence="1">
    <location>
        <begin position="20"/>
        <end position="349"/>
    </location>
</feature>
<dbReference type="STRING" id="60169.A0A1V6NGR1"/>
<feature type="signal peptide" evidence="1">
    <location>
        <begin position="1"/>
        <end position="19"/>
    </location>
</feature>
<reference evidence="5" key="1">
    <citation type="journal article" date="2017" name="Nat. Microbiol.">
        <title>Global analysis of biosynthetic gene clusters reveals vast potential of secondary metabolite production in Penicillium species.</title>
        <authorList>
            <person name="Nielsen J.C."/>
            <person name="Grijseels S."/>
            <person name="Prigent S."/>
            <person name="Ji B."/>
            <person name="Dainat J."/>
            <person name="Nielsen K.F."/>
            <person name="Frisvad J.C."/>
            <person name="Workman M."/>
            <person name="Nielsen J."/>
        </authorList>
    </citation>
    <scope>NUCLEOTIDE SEQUENCE [LARGE SCALE GENOMIC DNA]</scope>
    <source>
        <strain evidence="5">IBT 4502</strain>
    </source>
</reference>
<comment type="caution">
    <text evidence="4">The sequence shown here is derived from an EMBL/GenBank/DDBJ whole genome shotgun (WGS) entry which is preliminary data.</text>
</comment>